<dbReference type="EMBL" id="LAZR01000419">
    <property type="protein sequence ID" value="KKN69751.1"/>
    <property type="molecule type" value="Genomic_DNA"/>
</dbReference>
<sequence length="142" mass="16801">MVLINVLLSIKPKYVEEIKNGNKKYEFRKSLCSAKNRKKLEKIFIYSSAPVQKIVARFIIEEILEDHPKSLWNKCKDESGIDQVEFFKYFKDKNSGLAIKISELKFFREPIKPEEFIPNFNPPQSFCYVDDIENIKRLTTFL</sequence>
<protein>
    <recommendedName>
        <fullName evidence="2">ASCH domain-containing protein</fullName>
    </recommendedName>
</protein>
<dbReference type="Gene3D" id="2.30.130.30">
    <property type="entry name" value="Hypothetical protein"/>
    <property type="match status" value="1"/>
</dbReference>
<comment type="caution">
    <text evidence="1">The sequence shown here is derived from an EMBL/GenBank/DDBJ whole genome shotgun (WGS) entry which is preliminary data.</text>
</comment>
<reference evidence="1" key="1">
    <citation type="journal article" date="2015" name="Nature">
        <title>Complex archaea that bridge the gap between prokaryotes and eukaryotes.</title>
        <authorList>
            <person name="Spang A."/>
            <person name="Saw J.H."/>
            <person name="Jorgensen S.L."/>
            <person name="Zaremba-Niedzwiedzka K."/>
            <person name="Martijn J."/>
            <person name="Lind A.E."/>
            <person name="van Eijk R."/>
            <person name="Schleper C."/>
            <person name="Guy L."/>
            <person name="Ettema T.J."/>
        </authorList>
    </citation>
    <scope>NUCLEOTIDE SEQUENCE</scope>
</reference>
<name>A0A0F9V885_9ZZZZ</name>
<accession>A0A0F9V885</accession>
<evidence type="ECO:0000313" key="1">
    <source>
        <dbReference type="EMBL" id="KKN69751.1"/>
    </source>
</evidence>
<dbReference type="SUPFAM" id="SSF88697">
    <property type="entry name" value="PUA domain-like"/>
    <property type="match status" value="1"/>
</dbReference>
<dbReference type="AlphaFoldDB" id="A0A0F9V885"/>
<gene>
    <name evidence="1" type="ORF">LCGC14_0437800</name>
</gene>
<proteinExistence type="predicted"/>
<evidence type="ECO:0008006" key="2">
    <source>
        <dbReference type="Google" id="ProtNLM"/>
    </source>
</evidence>
<dbReference type="InterPro" id="IPR015947">
    <property type="entry name" value="PUA-like_sf"/>
</dbReference>
<organism evidence="1">
    <name type="scientific">marine sediment metagenome</name>
    <dbReference type="NCBI Taxonomy" id="412755"/>
    <lineage>
        <taxon>unclassified sequences</taxon>
        <taxon>metagenomes</taxon>
        <taxon>ecological metagenomes</taxon>
    </lineage>
</organism>